<reference evidence="1" key="1">
    <citation type="submission" date="2022-10" db="EMBL/GenBank/DDBJ databases">
        <title>Tapping the CABI collections for fungal endophytes: first genome assemblies for Collariella, Neodidymelliopsis, Ascochyta clinopodiicola, Didymella pomorum, Didymosphaeria variabile, Neocosmospora piperis and Neocucurbitaria cava.</title>
        <authorList>
            <person name="Hill R."/>
        </authorList>
    </citation>
    <scope>NUCLEOTIDE SEQUENCE</scope>
    <source>
        <strain evidence="1">IMI 355082</strain>
    </source>
</reference>
<dbReference type="EMBL" id="JAPEVB010000005">
    <property type="protein sequence ID" value="KAJ4387783.1"/>
    <property type="molecule type" value="Genomic_DNA"/>
</dbReference>
<comment type="caution">
    <text evidence="1">The sequence shown here is derived from an EMBL/GenBank/DDBJ whole genome shotgun (WGS) entry which is preliminary data.</text>
</comment>
<organism evidence="1 2">
    <name type="scientific">Gnomoniopsis smithogilvyi</name>
    <dbReference type="NCBI Taxonomy" id="1191159"/>
    <lineage>
        <taxon>Eukaryota</taxon>
        <taxon>Fungi</taxon>
        <taxon>Dikarya</taxon>
        <taxon>Ascomycota</taxon>
        <taxon>Pezizomycotina</taxon>
        <taxon>Sordariomycetes</taxon>
        <taxon>Sordariomycetidae</taxon>
        <taxon>Diaporthales</taxon>
        <taxon>Gnomoniaceae</taxon>
        <taxon>Gnomoniopsis</taxon>
    </lineage>
</organism>
<evidence type="ECO:0000313" key="2">
    <source>
        <dbReference type="Proteomes" id="UP001140453"/>
    </source>
</evidence>
<sequence>MADFKKQAGECANVAGIRALVPALEGPFPIVIDLFLLCYVPSPLFHAHWSIFIPEQANSQRGTVINVRGDPLNGFVHEFDRGYVPSEDSDRPPLLTKLGSVKDTIVGPLSSLEPGKDAIAQTELERLALTIPAPGPSLRRSASRDGRVRIEIRDCQWWVGQFVARMVESEILDPGALGFLDQAPRH</sequence>
<dbReference type="Pfam" id="PF20174">
    <property type="entry name" value="DUF6540"/>
    <property type="match status" value="1"/>
</dbReference>
<evidence type="ECO:0000313" key="1">
    <source>
        <dbReference type="EMBL" id="KAJ4387783.1"/>
    </source>
</evidence>
<dbReference type="AlphaFoldDB" id="A0A9W9CUQ0"/>
<name>A0A9W9CUQ0_9PEZI</name>
<accession>A0A9W9CUQ0</accession>
<protein>
    <submittedName>
        <fullName evidence="1">Uncharacterized protein</fullName>
    </submittedName>
</protein>
<keyword evidence="2" id="KW-1185">Reference proteome</keyword>
<dbReference type="InterPro" id="IPR046670">
    <property type="entry name" value="DUF6540"/>
</dbReference>
<dbReference type="OrthoDB" id="2999773at2759"/>
<dbReference type="Proteomes" id="UP001140453">
    <property type="component" value="Unassembled WGS sequence"/>
</dbReference>
<gene>
    <name evidence="1" type="ORF">N0V93_008385</name>
</gene>
<proteinExistence type="predicted"/>